<feature type="domain" description="DUF6898" evidence="1">
    <location>
        <begin position="9"/>
        <end position="62"/>
    </location>
</feature>
<dbReference type="Proteomes" id="UP000676409">
    <property type="component" value="Chromosome"/>
</dbReference>
<reference evidence="2" key="1">
    <citation type="submission" date="2021-04" db="EMBL/GenBank/DDBJ databases">
        <title>The complete genome sequence of Caulobacter sp. S6.</title>
        <authorList>
            <person name="Tang Y."/>
            <person name="Ouyang W."/>
            <person name="Liu Q."/>
            <person name="Huang B."/>
            <person name="Guo Z."/>
            <person name="Lei P."/>
        </authorList>
    </citation>
    <scope>NUCLEOTIDE SEQUENCE</scope>
    <source>
        <strain evidence="2">S6</strain>
    </source>
</reference>
<dbReference type="InterPro" id="IPR054193">
    <property type="entry name" value="DUF6898"/>
</dbReference>
<accession>A0A975ITE9</accession>
<dbReference type="Pfam" id="PF21839">
    <property type="entry name" value="DUF6898"/>
    <property type="match status" value="1"/>
</dbReference>
<protein>
    <recommendedName>
        <fullName evidence="1">DUF6898 domain-containing protein</fullName>
    </recommendedName>
</protein>
<dbReference type="KEGG" id="caul:KCG34_16760"/>
<evidence type="ECO:0000313" key="3">
    <source>
        <dbReference type="Proteomes" id="UP000676409"/>
    </source>
</evidence>
<proteinExistence type="predicted"/>
<gene>
    <name evidence="2" type="ORF">KCG34_16760</name>
</gene>
<organism evidence="2 3">
    <name type="scientific">Phenylobacterium montanum</name>
    <dbReference type="NCBI Taxonomy" id="2823693"/>
    <lineage>
        <taxon>Bacteria</taxon>
        <taxon>Pseudomonadati</taxon>
        <taxon>Pseudomonadota</taxon>
        <taxon>Alphaproteobacteria</taxon>
        <taxon>Caulobacterales</taxon>
        <taxon>Caulobacteraceae</taxon>
        <taxon>Phenylobacterium</taxon>
    </lineage>
</organism>
<keyword evidence="3" id="KW-1185">Reference proteome</keyword>
<evidence type="ECO:0000259" key="1">
    <source>
        <dbReference type="Pfam" id="PF21839"/>
    </source>
</evidence>
<dbReference type="AlphaFoldDB" id="A0A975ITE9"/>
<sequence length="65" mass="6808">MAAIPPPTGEILFELRPIGRSVKVSAIHVDTGTEVSLAGPISAGEHVLKQMALNKLAYVLASRKG</sequence>
<name>A0A975ITE9_9CAUL</name>
<dbReference type="EMBL" id="CP073078">
    <property type="protein sequence ID" value="QUD86718.1"/>
    <property type="molecule type" value="Genomic_DNA"/>
</dbReference>
<evidence type="ECO:0000313" key="2">
    <source>
        <dbReference type="EMBL" id="QUD86718.1"/>
    </source>
</evidence>
<dbReference type="RefSeq" id="WP_211936771.1">
    <property type="nucleotide sequence ID" value="NZ_CP073078.1"/>
</dbReference>